<dbReference type="VEuPathDB" id="FungiDB:JI435_402540"/>
<gene>
    <name evidence="1" type="ORF">JI435_402540</name>
</gene>
<dbReference type="Proteomes" id="UP000663193">
    <property type="component" value="Chromosome 2"/>
</dbReference>
<name>A0A7U2EV60_PHANO</name>
<organism evidence="1 2">
    <name type="scientific">Phaeosphaeria nodorum (strain SN15 / ATCC MYA-4574 / FGSC 10173)</name>
    <name type="common">Glume blotch fungus</name>
    <name type="synonym">Parastagonospora nodorum</name>
    <dbReference type="NCBI Taxonomy" id="321614"/>
    <lineage>
        <taxon>Eukaryota</taxon>
        <taxon>Fungi</taxon>
        <taxon>Dikarya</taxon>
        <taxon>Ascomycota</taxon>
        <taxon>Pezizomycotina</taxon>
        <taxon>Dothideomycetes</taxon>
        <taxon>Pleosporomycetidae</taxon>
        <taxon>Pleosporales</taxon>
        <taxon>Pleosporineae</taxon>
        <taxon>Phaeosphaeriaceae</taxon>
        <taxon>Parastagonospora</taxon>
    </lineage>
</organism>
<reference evidence="2" key="1">
    <citation type="journal article" date="2021" name="BMC Genomics">
        <title>Chromosome-level genome assembly and manually-curated proteome of model necrotroph Parastagonospora nodorum Sn15 reveals a genome-wide trove of candidate effector homologs, and redundancy of virulence-related functions within an accessory chromosome.</title>
        <authorList>
            <person name="Bertazzoni S."/>
            <person name="Jones D.A.B."/>
            <person name="Phan H.T."/>
            <person name="Tan K.-C."/>
            <person name="Hane J.K."/>
        </authorList>
    </citation>
    <scope>NUCLEOTIDE SEQUENCE [LARGE SCALE GENOMIC DNA]</scope>
    <source>
        <strain evidence="2">SN15 / ATCC MYA-4574 / FGSC 10173)</strain>
    </source>
</reference>
<evidence type="ECO:0000313" key="1">
    <source>
        <dbReference type="EMBL" id="QRC92478.1"/>
    </source>
</evidence>
<protein>
    <submittedName>
        <fullName evidence="1">Uncharacterized protein</fullName>
    </submittedName>
</protein>
<sequence length="110" mass="12683">MTSAVRHEACVNPEWMRLIRSFTAKSTRSRPFLSRSQLSSVRKLPVPVRENWRPPIVLFLEPGRLRVSSHSVCMMFTGEANSHPRHGLVNRRPCLYLAKLHDTQSYALNI</sequence>
<dbReference type="EMBL" id="CP069024">
    <property type="protein sequence ID" value="QRC92478.1"/>
    <property type="molecule type" value="Genomic_DNA"/>
</dbReference>
<proteinExistence type="predicted"/>
<accession>A0A7U2EV60</accession>
<keyword evidence="2" id="KW-1185">Reference proteome</keyword>
<dbReference type="AlphaFoldDB" id="A0A7U2EV60"/>
<evidence type="ECO:0000313" key="2">
    <source>
        <dbReference type="Proteomes" id="UP000663193"/>
    </source>
</evidence>